<organism evidence="8">
    <name type="scientific">Strongyloides stercoralis</name>
    <name type="common">Threadworm</name>
    <dbReference type="NCBI Taxonomy" id="6248"/>
    <lineage>
        <taxon>Eukaryota</taxon>
        <taxon>Metazoa</taxon>
        <taxon>Ecdysozoa</taxon>
        <taxon>Nematoda</taxon>
        <taxon>Chromadorea</taxon>
        <taxon>Rhabditida</taxon>
        <taxon>Tylenchina</taxon>
        <taxon>Panagrolaimomorpha</taxon>
        <taxon>Strongyloidoidea</taxon>
        <taxon>Strongyloididae</taxon>
        <taxon>Strongyloides</taxon>
    </lineage>
</organism>
<accession>A0A0K0E442</accession>
<evidence type="ECO:0000256" key="3">
    <source>
        <dbReference type="ARBA" id="ARBA00042347"/>
    </source>
</evidence>
<dbReference type="Proteomes" id="UP000035681">
    <property type="component" value="Unplaced"/>
</dbReference>
<evidence type="ECO:0000256" key="2">
    <source>
        <dbReference type="ARBA" id="ARBA00040972"/>
    </source>
</evidence>
<feature type="compositionally biased region" description="Polar residues" evidence="5">
    <location>
        <begin position="637"/>
        <end position="650"/>
    </location>
</feature>
<evidence type="ECO:0000256" key="4">
    <source>
        <dbReference type="ARBA" id="ARBA00056114"/>
    </source>
</evidence>
<keyword evidence="7" id="KW-1185">Reference proteome</keyword>
<feature type="compositionally biased region" description="Acidic residues" evidence="5">
    <location>
        <begin position="588"/>
        <end position="600"/>
    </location>
</feature>
<proteinExistence type="inferred from homology"/>
<dbReference type="PANTHER" id="PTHR12984:SF3">
    <property type="entry name" value="N-TERMINAL KINASE-LIKE PROTEIN"/>
    <property type="match status" value="1"/>
</dbReference>
<dbReference type="PROSITE" id="PS50011">
    <property type="entry name" value="PROTEIN_KINASE_DOM"/>
    <property type="match status" value="1"/>
</dbReference>
<comment type="similarity">
    <text evidence="1">Belongs to the protein kinase superfamily.</text>
</comment>
<evidence type="ECO:0000259" key="6">
    <source>
        <dbReference type="PROSITE" id="PS50011"/>
    </source>
</evidence>
<comment type="function">
    <text evidence="4">Regulates COPI-mediated retrograde protein traffic at the interface between the Golgi apparatus and the endoplasmic reticulum. Involved in the maintenance of the Golgi apparatus morphology.</text>
</comment>
<dbReference type="WBParaSite" id="TCONS_00005305.p1">
    <property type="protein sequence ID" value="TCONS_00005305.p1"/>
    <property type="gene ID" value="XLOC_003629"/>
</dbReference>
<dbReference type="Gene3D" id="1.10.510.10">
    <property type="entry name" value="Transferase(Phosphotransferase) domain 1"/>
    <property type="match status" value="1"/>
</dbReference>
<dbReference type="SUPFAM" id="SSF48371">
    <property type="entry name" value="ARM repeat"/>
    <property type="match status" value="1"/>
</dbReference>
<evidence type="ECO:0000256" key="5">
    <source>
        <dbReference type="SAM" id="MobiDB-lite"/>
    </source>
</evidence>
<feature type="compositionally biased region" description="Polar residues" evidence="5">
    <location>
        <begin position="551"/>
        <end position="560"/>
    </location>
</feature>
<name>A0A0K0E442_STRER</name>
<dbReference type="InterPro" id="IPR051177">
    <property type="entry name" value="CIK-Related_Protein"/>
</dbReference>
<dbReference type="GO" id="GO:0005524">
    <property type="term" value="F:ATP binding"/>
    <property type="evidence" value="ECO:0007669"/>
    <property type="project" value="InterPro"/>
</dbReference>
<dbReference type="WBParaSite" id="SSTP_0000426000.1">
    <property type="protein sequence ID" value="SSTP_0000426000.1"/>
    <property type="gene ID" value="SSTP_0000426000"/>
</dbReference>
<dbReference type="Pfam" id="PF00069">
    <property type="entry name" value="Pkinase"/>
    <property type="match status" value="1"/>
</dbReference>
<feature type="domain" description="Protein kinase" evidence="6">
    <location>
        <begin position="1"/>
        <end position="340"/>
    </location>
</feature>
<feature type="region of interest" description="Disordered" evidence="5">
    <location>
        <begin position="735"/>
        <end position="758"/>
    </location>
</feature>
<dbReference type="AlphaFoldDB" id="A0A0K0E442"/>
<dbReference type="InterPro" id="IPR011009">
    <property type="entry name" value="Kinase-like_dom_sf"/>
</dbReference>
<feature type="region of interest" description="Disordered" evidence="5">
    <location>
        <begin position="587"/>
        <end position="651"/>
    </location>
</feature>
<dbReference type="InterPro" id="IPR000719">
    <property type="entry name" value="Prot_kinase_dom"/>
</dbReference>
<evidence type="ECO:0000256" key="1">
    <source>
        <dbReference type="ARBA" id="ARBA00038349"/>
    </source>
</evidence>
<protein>
    <recommendedName>
        <fullName evidence="2">N-terminal kinase-like protein</fullName>
    </recommendedName>
    <alternativeName>
        <fullName evidence="3">SCY1-like protein 1</fullName>
    </alternativeName>
</protein>
<dbReference type="Gene3D" id="3.30.200.20">
    <property type="entry name" value="Phosphorylase Kinase, domain 1"/>
    <property type="match status" value="1"/>
</dbReference>
<reference evidence="8" key="1">
    <citation type="submission" date="2015-08" db="UniProtKB">
        <authorList>
            <consortium name="WormBaseParasite"/>
        </authorList>
    </citation>
    <scope>IDENTIFICATION</scope>
</reference>
<sequence>MLSSFFSRDPKSSFPWDVSSKTYCTNNGLQISCSFKKSDNSQKGTCFCTSLINGNDLKIQIQKLKTLRHPNILCYYDSLETNDTIYLITEECKPLSQFINDSNLKGIHLEMFTSWGMYQILNLLKFLHVDAKINHGSIRRNIYVTPAGDWKLAGFEVSQSFSSPKVDLSQFGIVLWEIFNGFNDGVSSPKAPGRMPEKLHGVYKKMASPQQTAKISALEILNECKGQSGFLRNNFVKTLLFLEEYQLKETAEKTAFFNGLIENIDLFPGEIAKHKILPKLIQCYEFGDAGVHILSPLFKIGTLLDEEEYQKMIVPCIGKLFTSNDRSIRVRLLEKVEEFAPHMHSSDINDKIYTNITNGFNDPSPAIREMTVKAIVHFADKLNYNNLNVDLMKYLARIQGSDENPGARTNTTICLGKIACYIDPSHRQKILLSAFTRALKDPFPPNRIAGILAMSATQQFYSLSEVANRILPSLGPLTFDPEKQVRDQAFKSMKGFIDKLEKVSENPDLIEEMESQVKAGGKGGMLSGEKLPAWAGWAFKSLSEKLYKGSPQPTNQLSKSTDNKKNEKTINVSEKVEKKRQLKKDEIIDGWEDEEEEDEFNDIKDTPANDITSSANGWDCDDDDDILEGIDDVKPTSIKQTTPTRNIKSSSNEDDFFADALERPIKKVGSKSTALKLGSKKNTISMKKLTIDDEINSIFESDNVKLSSTINSTDSLESKEALREKRRLEIAARNEKKKAELAAKRAAKLSGNTDNSNK</sequence>
<feature type="compositionally biased region" description="Basic and acidic residues" evidence="5">
    <location>
        <begin position="561"/>
        <end position="572"/>
    </location>
</feature>
<dbReference type="InterPro" id="IPR011989">
    <property type="entry name" value="ARM-like"/>
</dbReference>
<feature type="compositionally biased region" description="Acidic residues" evidence="5">
    <location>
        <begin position="619"/>
        <end position="630"/>
    </location>
</feature>
<evidence type="ECO:0000313" key="8">
    <source>
        <dbReference type="WBParaSite" id="SSTP_0000426000.1"/>
    </source>
</evidence>
<evidence type="ECO:0000313" key="7">
    <source>
        <dbReference type="Proteomes" id="UP000035681"/>
    </source>
</evidence>
<dbReference type="InterPro" id="IPR016024">
    <property type="entry name" value="ARM-type_fold"/>
</dbReference>
<dbReference type="PANTHER" id="PTHR12984">
    <property type="entry name" value="SCY1-RELATED S/T PROTEIN KINASE-LIKE"/>
    <property type="match status" value="1"/>
</dbReference>
<feature type="region of interest" description="Disordered" evidence="5">
    <location>
        <begin position="548"/>
        <end position="572"/>
    </location>
</feature>
<dbReference type="Gene3D" id="1.25.10.10">
    <property type="entry name" value="Leucine-rich Repeat Variant"/>
    <property type="match status" value="1"/>
</dbReference>
<dbReference type="STRING" id="6248.A0A0K0E442"/>
<dbReference type="GO" id="GO:0004672">
    <property type="term" value="F:protein kinase activity"/>
    <property type="evidence" value="ECO:0007669"/>
    <property type="project" value="InterPro"/>
</dbReference>
<dbReference type="SUPFAM" id="SSF56112">
    <property type="entry name" value="Protein kinase-like (PK-like)"/>
    <property type="match status" value="1"/>
</dbReference>